<dbReference type="EMBL" id="BAVR01000003">
    <property type="protein sequence ID" value="GAE87047.1"/>
    <property type="molecule type" value="Genomic_DNA"/>
</dbReference>
<dbReference type="Proteomes" id="UP000019109">
    <property type="component" value="Unassembled WGS sequence"/>
</dbReference>
<accession>W4V1R8</accession>
<dbReference type="STRING" id="1294263.JCM21531_389"/>
<sequence length="44" mass="5070">MLLPFLRNNYLSIDVGFRNIKVVEVAVNRNNEVISTILELLLLL</sequence>
<keyword evidence="2" id="KW-1185">Reference proteome</keyword>
<proteinExistence type="predicted"/>
<evidence type="ECO:0000313" key="2">
    <source>
        <dbReference type="Proteomes" id="UP000019109"/>
    </source>
</evidence>
<protein>
    <submittedName>
        <fullName evidence="1">Type IV pilus biogenesis protein PilM</fullName>
    </submittedName>
</protein>
<evidence type="ECO:0000313" key="1">
    <source>
        <dbReference type="EMBL" id="GAE87047.1"/>
    </source>
</evidence>
<comment type="caution">
    <text evidence="1">The sequence shown here is derived from an EMBL/GenBank/DDBJ whole genome shotgun (WGS) entry which is preliminary data.</text>
</comment>
<organism evidence="1 2">
    <name type="scientific">Acetivibrio straminisolvens JCM 21531</name>
    <dbReference type="NCBI Taxonomy" id="1294263"/>
    <lineage>
        <taxon>Bacteria</taxon>
        <taxon>Bacillati</taxon>
        <taxon>Bacillota</taxon>
        <taxon>Clostridia</taxon>
        <taxon>Eubacteriales</taxon>
        <taxon>Oscillospiraceae</taxon>
        <taxon>Acetivibrio</taxon>
    </lineage>
</organism>
<dbReference type="AlphaFoldDB" id="W4V1R8"/>
<name>W4V1R8_9FIRM</name>
<gene>
    <name evidence="1" type="ORF">JCM21531_389</name>
</gene>
<reference evidence="1" key="1">
    <citation type="journal article" date="2014" name="Genome Announc.">
        <title>Draft Genome Sequence of Clostridium straminisolvens Strain JCM 21531T, Isolated from a Cellulose-Degrading Bacterial Community.</title>
        <authorList>
            <person name="Yuki M."/>
            <person name="Oshima K."/>
            <person name="Suda W."/>
            <person name="Sakamoto M."/>
            <person name="Kitamura K."/>
            <person name="Iida T."/>
            <person name="Hattori M."/>
            <person name="Ohkuma M."/>
        </authorList>
    </citation>
    <scope>NUCLEOTIDE SEQUENCE [LARGE SCALE GENOMIC DNA]</scope>
    <source>
        <strain evidence="1">JCM 21531</strain>
    </source>
</reference>